<comment type="caution">
    <text evidence="2">The sequence shown here is derived from an EMBL/GenBank/DDBJ whole genome shotgun (WGS) entry which is preliminary data.</text>
</comment>
<evidence type="ECO:0008006" key="4">
    <source>
        <dbReference type="Google" id="ProtNLM"/>
    </source>
</evidence>
<dbReference type="Proteomes" id="UP001252613">
    <property type="component" value="Unassembled WGS sequence"/>
</dbReference>
<evidence type="ECO:0000313" key="3">
    <source>
        <dbReference type="Proteomes" id="UP001252613"/>
    </source>
</evidence>
<keyword evidence="1" id="KW-0732">Signal</keyword>
<dbReference type="RefSeq" id="WP_310367036.1">
    <property type="nucleotide sequence ID" value="NZ_JAVDVC010000013.1"/>
</dbReference>
<sequence length="109" mass="11473">MNKIFFAGLLSIAGLLGTVHTVYAASCPSIQEIVATPLPNTSPNDPVGSYEYKVSSSGWSGQAHGDNILLLNGLALESSSPNTCVYAVEIPIDQYGNTKKRTLTLTKGS</sequence>
<dbReference type="EMBL" id="JAVDVC010000013">
    <property type="protein sequence ID" value="MDR6961161.1"/>
    <property type="molecule type" value="Genomic_DNA"/>
</dbReference>
<name>A0AAW8MH43_9PSED</name>
<dbReference type="AlphaFoldDB" id="A0AAW8MH43"/>
<proteinExistence type="predicted"/>
<protein>
    <recommendedName>
        <fullName evidence="4">Lipoprotein</fullName>
    </recommendedName>
</protein>
<accession>A0AAW8MH43</accession>
<evidence type="ECO:0000313" key="2">
    <source>
        <dbReference type="EMBL" id="MDR6961161.1"/>
    </source>
</evidence>
<feature type="chain" id="PRO_5043756974" description="Lipoprotein" evidence="1">
    <location>
        <begin position="25"/>
        <end position="109"/>
    </location>
</feature>
<gene>
    <name evidence="2" type="ORF">J2W43_005174</name>
</gene>
<evidence type="ECO:0000256" key="1">
    <source>
        <dbReference type="SAM" id="SignalP"/>
    </source>
</evidence>
<organism evidence="2 3">
    <name type="scientific">Pseudomonas brassicacearum</name>
    <dbReference type="NCBI Taxonomy" id="930166"/>
    <lineage>
        <taxon>Bacteria</taxon>
        <taxon>Pseudomonadati</taxon>
        <taxon>Pseudomonadota</taxon>
        <taxon>Gammaproteobacteria</taxon>
        <taxon>Pseudomonadales</taxon>
        <taxon>Pseudomonadaceae</taxon>
        <taxon>Pseudomonas</taxon>
    </lineage>
</organism>
<reference evidence="2" key="1">
    <citation type="submission" date="2023-07" db="EMBL/GenBank/DDBJ databases">
        <title>Sorghum-associated microbial communities from plants grown in Nebraska, USA.</title>
        <authorList>
            <person name="Schachtman D."/>
        </authorList>
    </citation>
    <scope>NUCLEOTIDE SEQUENCE</scope>
    <source>
        <strain evidence="2">3432</strain>
    </source>
</reference>
<feature type="signal peptide" evidence="1">
    <location>
        <begin position="1"/>
        <end position="24"/>
    </location>
</feature>